<sequence length="152" mass="15704">MSLVAQCLRGSGPVPRSQSRIRLKARVNKVLASLQANNARSEGLNGRPSDDRCAPPPCMPRGLAEQREFVFNPDTQIGVGIDPGVTQAVSAASGGLQCSAEHAAHWGEQVASTGAVLLARAGSSASQGQGVPGLGYKRLRDKPPKAQPGAAQ</sequence>
<keyword evidence="3" id="KW-1185">Reference proteome</keyword>
<reference evidence="2 3" key="1">
    <citation type="submission" date="2020-02" db="EMBL/GenBank/DDBJ databases">
        <title>Draft genome sequence of Haematococcus lacustris strain NIES-144.</title>
        <authorList>
            <person name="Morimoto D."/>
            <person name="Nakagawa S."/>
            <person name="Yoshida T."/>
            <person name="Sawayama S."/>
        </authorList>
    </citation>
    <scope>NUCLEOTIDE SEQUENCE [LARGE SCALE GENOMIC DNA]</scope>
    <source>
        <strain evidence="2 3">NIES-144</strain>
    </source>
</reference>
<evidence type="ECO:0000313" key="2">
    <source>
        <dbReference type="EMBL" id="GFH18480.1"/>
    </source>
</evidence>
<name>A0A699ZAN7_HAELA</name>
<gene>
    <name evidence="2" type="ORF">HaLaN_15296</name>
</gene>
<dbReference type="Proteomes" id="UP000485058">
    <property type="component" value="Unassembled WGS sequence"/>
</dbReference>
<comment type="caution">
    <text evidence="2">The sequence shown here is derived from an EMBL/GenBank/DDBJ whole genome shotgun (WGS) entry which is preliminary data.</text>
</comment>
<proteinExistence type="predicted"/>
<feature type="region of interest" description="Disordered" evidence="1">
    <location>
        <begin position="123"/>
        <end position="152"/>
    </location>
</feature>
<dbReference type="EMBL" id="BLLF01001306">
    <property type="protein sequence ID" value="GFH18480.1"/>
    <property type="molecule type" value="Genomic_DNA"/>
</dbReference>
<protein>
    <submittedName>
        <fullName evidence="2">Uncharacterized protein</fullName>
    </submittedName>
</protein>
<accession>A0A699ZAN7</accession>
<organism evidence="2 3">
    <name type="scientific">Haematococcus lacustris</name>
    <name type="common">Green alga</name>
    <name type="synonym">Haematococcus pluvialis</name>
    <dbReference type="NCBI Taxonomy" id="44745"/>
    <lineage>
        <taxon>Eukaryota</taxon>
        <taxon>Viridiplantae</taxon>
        <taxon>Chlorophyta</taxon>
        <taxon>core chlorophytes</taxon>
        <taxon>Chlorophyceae</taxon>
        <taxon>CS clade</taxon>
        <taxon>Chlamydomonadales</taxon>
        <taxon>Haematococcaceae</taxon>
        <taxon>Haematococcus</taxon>
    </lineage>
</organism>
<evidence type="ECO:0000313" key="3">
    <source>
        <dbReference type="Proteomes" id="UP000485058"/>
    </source>
</evidence>
<dbReference type="AlphaFoldDB" id="A0A699ZAN7"/>
<evidence type="ECO:0000256" key="1">
    <source>
        <dbReference type="SAM" id="MobiDB-lite"/>
    </source>
</evidence>